<accession>A0A4S8M1H8</accession>
<evidence type="ECO:0000256" key="4">
    <source>
        <dbReference type="ARBA" id="ARBA00023136"/>
    </source>
</evidence>
<organism evidence="6 7">
    <name type="scientific">Dendrothele bispora (strain CBS 962.96)</name>
    <dbReference type="NCBI Taxonomy" id="1314807"/>
    <lineage>
        <taxon>Eukaryota</taxon>
        <taxon>Fungi</taxon>
        <taxon>Dikarya</taxon>
        <taxon>Basidiomycota</taxon>
        <taxon>Agaricomycotina</taxon>
        <taxon>Agaricomycetes</taxon>
        <taxon>Agaricomycetidae</taxon>
        <taxon>Agaricales</taxon>
        <taxon>Agaricales incertae sedis</taxon>
        <taxon>Dendrothele</taxon>
    </lineage>
</organism>
<evidence type="ECO:0000313" key="6">
    <source>
        <dbReference type="EMBL" id="THU95926.1"/>
    </source>
</evidence>
<dbReference type="Pfam" id="PF00335">
    <property type="entry name" value="Tetraspanin"/>
    <property type="match status" value="1"/>
</dbReference>
<keyword evidence="2 5" id="KW-0812">Transmembrane</keyword>
<evidence type="ECO:0000313" key="7">
    <source>
        <dbReference type="Proteomes" id="UP000297245"/>
    </source>
</evidence>
<dbReference type="OrthoDB" id="2156690at2759"/>
<evidence type="ECO:0000256" key="1">
    <source>
        <dbReference type="ARBA" id="ARBA00004141"/>
    </source>
</evidence>
<evidence type="ECO:0000256" key="5">
    <source>
        <dbReference type="SAM" id="Phobius"/>
    </source>
</evidence>
<feature type="transmembrane region" description="Helical" evidence="5">
    <location>
        <begin position="265"/>
        <end position="287"/>
    </location>
</feature>
<keyword evidence="3 5" id="KW-1133">Transmembrane helix</keyword>
<feature type="transmembrane region" description="Helical" evidence="5">
    <location>
        <begin position="171"/>
        <end position="193"/>
    </location>
</feature>
<evidence type="ECO:0000256" key="3">
    <source>
        <dbReference type="ARBA" id="ARBA00022989"/>
    </source>
</evidence>
<proteinExistence type="predicted"/>
<feature type="transmembrane region" description="Helical" evidence="5">
    <location>
        <begin position="100"/>
        <end position="122"/>
    </location>
</feature>
<dbReference type="Proteomes" id="UP000297245">
    <property type="component" value="Unassembled WGS sequence"/>
</dbReference>
<feature type="non-terminal residue" evidence="6">
    <location>
        <position position="1"/>
    </location>
</feature>
<reference evidence="6 7" key="1">
    <citation type="journal article" date="2019" name="Nat. Ecol. Evol.">
        <title>Megaphylogeny resolves global patterns of mushroom evolution.</title>
        <authorList>
            <person name="Varga T."/>
            <person name="Krizsan K."/>
            <person name="Foldi C."/>
            <person name="Dima B."/>
            <person name="Sanchez-Garcia M."/>
            <person name="Sanchez-Ramirez S."/>
            <person name="Szollosi G.J."/>
            <person name="Szarkandi J.G."/>
            <person name="Papp V."/>
            <person name="Albert L."/>
            <person name="Andreopoulos W."/>
            <person name="Angelini C."/>
            <person name="Antonin V."/>
            <person name="Barry K.W."/>
            <person name="Bougher N.L."/>
            <person name="Buchanan P."/>
            <person name="Buyck B."/>
            <person name="Bense V."/>
            <person name="Catcheside P."/>
            <person name="Chovatia M."/>
            <person name="Cooper J."/>
            <person name="Damon W."/>
            <person name="Desjardin D."/>
            <person name="Finy P."/>
            <person name="Geml J."/>
            <person name="Haridas S."/>
            <person name="Hughes K."/>
            <person name="Justo A."/>
            <person name="Karasinski D."/>
            <person name="Kautmanova I."/>
            <person name="Kiss B."/>
            <person name="Kocsube S."/>
            <person name="Kotiranta H."/>
            <person name="LaButti K.M."/>
            <person name="Lechner B.E."/>
            <person name="Liimatainen K."/>
            <person name="Lipzen A."/>
            <person name="Lukacs Z."/>
            <person name="Mihaltcheva S."/>
            <person name="Morgado L.N."/>
            <person name="Niskanen T."/>
            <person name="Noordeloos M.E."/>
            <person name="Ohm R.A."/>
            <person name="Ortiz-Santana B."/>
            <person name="Ovrebo C."/>
            <person name="Racz N."/>
            <person name="Riley R."/>
            <person name="Savchenko A."/>
            <person name="Shiryaev A."/>
            <person name="Soop K."/>
            <person name="Spirin V."/>
            <person name="Szebenyi C."/>
            <person name="Tomsovsky M."/>
            <person name="Tulloss R.E."/>
            <person name="Uehling J."/>
            <person name="Grigoriev I.V."/>
            <person name="Vagvolgyi C."/>
            <person name="Papp T."/>
            <person name="Martin F.M."/>
            <person name="Miettinen O."/>
            <person name="Hibbett D.S."/>
            <person name="Nagy L.G."/>
        </authorList>
    </citation>
    <scope>NUCLEOTIDE SEQUENCE [LARGE SCALE GENOMIC DNA]</scope>
    <source>
        <strain evidence="6 7">CBS 962.96</strain>
    </source>
</reference>
<gene>
    <name evidence="6" type="ORF">K435DRAFT_624525</name>
</gene>
<feature type="non-terminal residue" evidence="6">
    <location>
        <position position="338"/>
    </location>
</feature>
<dbReference type="AlphaFoldDB" id="A0A4S8M1H8"/>
<sequence>DNNSKDNNNVSLTVNYIPQKFPNTILSPSNPRRRRPPKRGVLAVPHAPEGVNPFAKPGGGVDAFNPHERRIADQADEDYDGVQHSPLIDFRVQKWNTFKLTLFITNTLLILTSLSTLILLLLTHLSLLPLSPILLTANTVELSFSLLFSLLSLFTSLIGYTGILLNNRSFLALYTFLTFLSFISLIIPGYTAYHRRTFNLEGKLNSQWSHSLGSLGRRVIQDQLTCCGYSSPFIEATISQTCYSRSVLPGCKLAYIHFQRTALQLFYITSFALVPILLAVVIAGLLCSNHVTYRFGKGMMPKAYRLEEGSVRVIVDRYLDGLRRLYGDEVVKDVRRKT</sequence>
<evidence type="ECO:0000256" key="2">
    <source>
        <dbReference type="ARBA" id="ARBA00022692"/>
    </source>
</evidence>
<name>A0A4S8M1H8_DENBC</name>
<dbReference type="InterPro" id="IPR018499">
    <property type="entry name" value="Tetraspanin/Peripherin"/>
</dbReference>
<dbReference type="EMBL" id="ML179188">
    <property type="protein sequence ID" value="THU95926.1"/>
    <property type="molecule type" value="Genomic_DNA"/>
</dbReference>
<keyword evidence="7" id="KW-1185">Reference proteome</keyword>
<feature type="transmembrane region" description="Helical" evidence="5">
    <location>
        <begin position="142"/>
        <end position="164"/>
    </location>
</feature>
<comment type="subcellular location">
    <subcellularLocation>
        <location evidence="1">Membrane</location>
        <topology evidence="1">Multi-pass membrane protein</topology>
    </subcellularLocation>
</comment>
<dbReference type="GO" id="GO:0016020">
    <property type="term" value="C:membrane"/>
    <property type="evidence" value="ECO:0007669"/>
    <property type="project" value="UniProtKB-SubCell"/>
</dbReference>
<evidence type="ECO:0008006" key="8">
    <source>
        <dbReference type="Google" id="ProtNLM"/>
    </source>
</evidence>
<keyword evidence="4 5" id="KW-0472">Membrane</keyword>
<protein>
    <recommendedName>
        <fullName evidence="8">Tetraspanin Tsp2</fullName>
    </recommendedName>
</protein>